<dbReference type="GO" id="GO:0032589">
    <property type="term" value="C:neuron projection membrane"/>
    <property type="evidence" value="ECO:0007669"/>
    <property type="project" value="TreeGrafter"/>
</dbReference>
<dbReference type="InterPro" id="IPR013783">
    <property type="entry name" value="Ig-like_fold"/>
</dbReference>
<gene>
    <name evidence="4" type="primary">Ube2b_0</name>
    <name evidence="4" type="ORF">Bhyg_13931</name>
</gene>
<dbReference type="Pfam" id="PF00179">
    <property type="entry name" value="UQ_con"/>
    <property type="match status" value="1"/>
</dbReference>
<feature type="domain" description="Ig-like" evidence="3">
    <location>
        <begin position="234"/>
        <end position="332"/>
    </location>
</feature>
<dbReference type="InterPro" id="IPR003599">
    <property type="entry name" value="Ig_sub"/>
</dbReference>
<protein>
    <submittedName>
        <fullName evidence="4">Ubiquitin-conjugating enzyme E2 B</fullName>
    </submittedName>
</protein>
<dbReference type="EMBL" id="WJQU01000004">
    <property type="protein sequence ID" value="KAJ6635346.1"/>
    <property type="molecule type" value="Genomic_DNA"/>
</dbReference>
<proteinExistence type="predicted"/>
<dbReference type="SMART" id="SM00212">
    <property type="entry name" value="UBCc"/>
    <property type="match status" value="1"/>
</dbReference>
<comment type="caution">
    <text evidence="4">The sequence shown here is derived from an EMBL/GenBank/DDBJ whole genome shotgun (WGS) entry which is preliminary data.</text>
</comment>
<dbReference type="PROSITE" id="PS50127">
    <property type="entry name" value="UBC_2"/>
    <property type="match status" value="1"/>
</dbReference>
<accession>A0A9Q0MP41</accession>
<dbReference type="AlphaFoldDB" id="A0A9Q0MP41"/>
<organism evidence="4 5">
    <name type="scientific">Pseudolycoriella hygida</name>
    <dbReference type="NCBI Taxonomy" id="35572"/>
    <lineage>
        <taxon>Eukaryota</taxon>
        <taxon>Metazoa</taxon>
        <taxon>Ecdysozoa</taxon>
        <taxon>Arthropoda</taxon>
        <taxon>Hexapoda</taxon>
        <taxon>Insecta</taxon>
        <taxon>Pterygota</taxon>
        <taxon>Neoptera</taxon>
        <taxon>Endopterygota</taxon>
        <taxon>Diptera</taxon>
        <taxon>Nematocera</taxon>
        <taxon>Sciaroidea</taxon>
        <taxon>Sciaridae</taxon>
        <taxon>Pseudolycoriella</taxon>
    </lineage>
</organism>
<dbReference type="InterPro" id="IPR037448">
    <property type="entry name" value="Zig-8"/>
</dbReference>
<feature type="domain" description="Ig-like" evidence="3">
    <location>
        <begin position="980"/>
        <end position="1054"/>
    </location>
</feature>
<evidence type="ECO:0000313" key="5">
    <source>
        <dbReference type="Proteomes" id="UP001151699"/>
    </source>
</evidence>
<dbReference type="SUPFAM" id="SSF48726">
    <property type="entry name" value="Immunoglobulin"/>
    <property type="match status" value="3"/>
</dbReference>
<dbReference type="Gene3D" id="2.60.40.10">
    <property type="entry name" value="Immunoglobulins"/>
    <property type="match status" value="4"/>
</dbReference>
<feature type="compositionally biased region" description="Polar residues" evidence="1">
    <location>
        <begin position="64"/>
        <end position="77"/>
    </location>
</feature>
<feature type="region of interest" description="Disordered" evidence="1">
    <location>
        <begin position="1"/>
        <end position="43"/>
    </location>
</feature>
<dbReference type="SMART" id="SM00408">
    <property type="entry name" value="IGc2"/>
    <property type="match status" value="3"/>
</dbReference>
<dbReference type="SUPFAM" id="SSF54495">
    <property type="entry name" value="UBC-like"/>
    <property type="match status" value="1"/>
</dbReference>
<dbReference type="InterPro" id="IPR000608">
    <property type="entry name" value="UBC"/>
</dbReference>
<dbReference type="InterPro" id="IPR003598">
    <property type="entry name" value="Ig_sub2"/>
</dbReference>
<dbReference type="OrthoDB" id="6354602at2759"/>
<feature type="domain" description="Ig-like" evidence="3">
    <location>
        <begin position="124"/>
        <end position="226"/>
    </location>
</feature>
<dbReference type="InterPro" id="IPR016135">
    <property type="entry name" value="UBQ-conjugating_enzyme/RWD"/>
</dbReference>
<dbReference type="FunFam" id="2.60.40.10:FF:001606">
    <property type="entry name" value="uncharacterized protein LOC108091111"/>
    <property type="match status" value="1"/>
</dbReference>
<feature type="domain" description="UBC core" evidence="2">
    <location>
        <begin position="365"/>
        <end position="535"/>
    </location>
</feature>
<dbReference type="InterPro" id="IPR013106">
    <property type="entry name" value="Ig_V-set"/>
</dbReference>
<feature type="non-terminal residue" evidence="4">
    <location>
        <position position="1"/>
    </location>
</feature>
<dbReference type="InterPro" id="IPR036179">
    <property type="entry name" value="Ig-like_dom_sf"/>
</dbReference>
<evidence type="ECO:0000256" key="1">
    <source>
        <dbReference type="SAM" id="MobiDB-lite"/>
    </source>
</evidence>
<dbReference type="PANTHER" id="PTHR23279">
    <property type="entry name" value="DEFECTIVE PROBOSCIS EXTENSION RESPONSE DPR -RELATED"/>
    <property type="match status" value="1"/>
</dbReference>
<dbReference type="Gene3D" id="3.10.110.10">
    <property type="entry name" value="Ubiquitin Conjugating Enzyme"/>
    <property type="match status" value="1"/>
</dbReference>
<evidence type="ECO:0000313" key="4">
    <source>
        <dbReference type="EMBL" id="KAJ6635346.1"/>
    </source>
</evidence>
<name>A0A9Q0MP41_9DIPT</name>
<dbReference type="InterPro" id="IPR007110">
    <property type="entry name" value="Ig-like_dom"/>
</dbReference>
<dbReference type="PROSITE" id="PS50835">
    <property type="entry name" value="IG_LIKE"/>
    <property type="match status" value="3"/>
</dbReference>
<reference evidence="4" key="1">
    <citation type="submission" date="2022-07" db="EMBL/GenBank/DDBJ databases">
        <authorList>
            <person name="Trinca V."/>
            <person name="Uliana J.V.C."/>
            <person name="Torres T.T."/>
            <person name="Ward R.J."/>
            <person name="Monesi N."/>
        </authorList>
    </citation>
    <scope>NUCLEOTIDE SEQUENCE</scope>
    <source>
        <strain evidence="4">HSMRA1968</strain>
        <tissue evidence="4">Whole embryos</tissue>
    </source>
</reference>
<evidence type="ECO:0000259" key="3">
    <source>
        <dbReference type="PROSITE" id="PS50835"/>
    </source>
</evidence>
<dbReference type="PANTHER" id="PTHR23279:SF12">
    <property type="entry name" value="DEFECTIVE PROBOSCIS EXTENSION RESPONSE 14, ISOFORM A-RELATED"/>
    <property type="match status" value="1"/>
</dbReference>
<keyword evidence="5" id="KW-1185">Reference proteome</keyword>
<evidence type="ECO:0000259" key="2">
    <source>
        <dbReference type="PROSITE" id="PS50127"/>
    </source>
</evidence>
<sequence>MQMETLSLKHQPFHLPHSTMTTRNEQRSSTASPPPSTIIFPTTPNTLGLTTTESSIIVPKHSQSKNGQSQSLRTQQIARKAIKSSPAATNSTLRSHKTDAPMLNYIFDSHLATNKHHHHDRYGPHFDDLHTGDNLINVSAQAGSIAYLNCRISLLQDKTVSWVKREPSDDKLQLLTVGMQTYSGDVRFSVEFQYPNNWRLKIAEANKSDEGLYECQVNSFPPRVIRTFFRVHAPEVIIADEHGTLLVDKYYEVDSTIQLICIVRHIAMTSSVVYWLHGERMLNFDTTRGGISVRSDLMDDGANSTLSIAKVGKLDSGNYTCSIGPNEFYTVTVHILHGESYAGLHLGSTAPKNLLLSNCAEMYATAANRLQRELKRLKEEPIVGAMAQPTSDKDIMSWRGIVVGPKGTVLAGIPIRFCLEFSNDYPSKPPEASFETVIYYEDGIQIKDGKGRTAVCLNIFRDFSYYHEEWSSTSSGWSRSYTVSTVLVSLQSAMMDNTYFSNEPIDIDEMISSALNFKCPETDHDGSNPTKWFPQVITDPKVAAAIIKQSKERNPTMNSPLQTLYVCYANELRDATNSAIGYEVEQTADESGIRLWSSCEYLSEESFNSVAREITNYQEFQFWLPILISKDDWNGEKKVKEKFLVAIDAISTDVYSPSLPVHIKVFKVCSSIMNSLVVEIMQNEENAAVNEKYINGFFAIYRLLKQYAEDDQTLVNYSNKSLKEFVENAETRRKDKIPNLGEFLMHLTISSELTWKHISGFFLNEFEARDVFSYCGGSPNSTPKHPELQVVSVGDERVWKVFDATVDSRSLLMFQLRFATIVHFLDQVEFDSNFGLAPDDLKAEINGLYEKTITVDSTTLINITTSAATNKVSKQPQNVPKKHLPKNQRTDAPMLNYIFDSISSANKHHHHDHRYGPHFEDISSAGNVSWVRRKSGETHLDLLTVGMHTYSGDTRYKMEFQYPNNWRLKIESAIKEDEDPKVLIIDEKGIPLQDKYYEVDSTMQLSCIVRHVAIVKTEIMEKGANSTLFIAKINKSDSGNYTCSINSTHDFTVLVHVLNGESFAELHHGNSCKVIATGTRIFLLFIVVNLILWELNSKAKESETNVIKKYN</sequence>
<dbReference type="Proteomes" id="UP001151699">
    <property type="component" value="Chromosome C"/>
</dbReference>
<dbReference type="GO" id="GO:0050808">
    <property type="term" value="P:synapse organization"/>
    <property type="evidence" value="ECO:0007669"/>
    <property type="project" value="TreeGrafter"/>
</dbReference>
<feature type="region of interest" description="Disordered" evidence="1">
    <location>
        <begin position="58"/>
        <end position="95"/>
    </location>
</feature>
<dbReference type="SMART" id="SM00409">
    <property type="entry name" value="IG"/>
    <property type="match status" value="3"/>
</dbReference>
<dbReference type="Pfam" id="PF07686">
    <property type="entry name" value="V-set"/>
    <property type="match status" value="1"/>
</dbReference>